<dbReference type="EMBL" id="JAGFMF010011942">
    <property type="protein sequence ID" value="KAG8509516.1"/>
    <property type="molecule type" value="Genomic_DNA"/>
</dbReference>
<organism evidence="7 8">
    <name type="scientific">Galemys pyrenaicus</name>
    <name type="common">Iberian desman</name>
    <name type="synonym">Pyrenean desman</name>
    <dbReference type="NCBI Taxonomy" id="202257"/>
    <lineage>
        <taxon>Eukaryota</taxon>
        <taxon>Metazoa</taxon>
        <taxon>Chordata</taxon>
        <taxon>Craniata</taxon>
        <taxon>Vertebrata</taxon>
        <taxon>Euteleostomi</taxon>
        <taxon>Mammalia</taxon>
        <taxon>Eutheria</taxon>
        <taxon>Laurasiatheria</taxon>
        <taxon>Eulipotyphla</taxon>
        <taxon>Talpidae</taxon>
        <taxon>Galemys</taxon>
    </lineage>
</organism>
<name>A0A8J5ZTF3_GALPY</name>
<feature type="transmembrane region" description="Helical" evidence="6">
    <location>
        <begin position="150"/>
        <end position="174"/>
    </location>
</feature>
<dbReference type="Pfam" id="PF04819">
    <property type="entry name" value="DUF716"/>
    <property type="match status" value="1"/>
</dbReference>
<feature type="transmembrane region" description="Helical" evidence="6">
    <location>
        <begin position="240"/>
        <end position="261"/>
    </location>
</feature>
<keyword evidence="4 6" id="KW-1133">Transmembrane helix</keyword>
<reference evidence="7" key="1">
    <citation type="journal article" date="2021" name="Evol. Appl.">
        <title>The genome of the Pyrenean desman and the effects of bottlenecks and inbreeding on the genomic landscape of an endangered species.</title>
        <authorList>
            <person name="Escoda L."/>
            <person name="Castresana J."/>
        </authorList>
    </citation>
    <scope>NUCLEOTIDE SEQUENCE</scope>
    <source>
        <strain evidence="7">IBE-C5619</strain>
    </source>
</reference>
<proteinExistence type="inferred from homology"/>
<sequence>SEREVVAQITRSPLAVVLTAGDTWQRPVVIWVARDWNHCQFFGEVCRAGLDIEESVKVNMGSFKGHALPGTFFYVMGIWWSTKCILKYACKKYKRTSYFGSKALFQRIEILEGIVEIFMAVTGMLGEQFISGGPHLTLYDYKEGQWVQLLGWHHFTMYFFFGLLGVANILCFTISALPSSLVKLTLSNALFVEAFIFYNHTHGREMLDIFVHQLLFLVIFLTALVAFMEFLIRNNVILELLRITLILLQGSWFWQVGFVLYPPSGGPAWDPTDHDNVMFLTICFCWHYALSLIIIGVNFAFVTWLVKTRLKRFCPSEVGLLKNVEREQESEEEM</sequence>
<dbReference type="GO" id="GO:0016020">
    <property type="term" value="C:membrane"/>
    <property type="evidence" value="ECO:0007669"/>
    <property type="project" value="UniProtKB-SubCell"/>
</dbReference>
<gene>
    <name evidence="7" type="ORF">J0S82_011968</name>
</gene>
<dbReference type="Proteomes" id="UP000700334">
    <property type="component" value="Unassembled WGS sequence"/>
</dbReference>
<feature type="transmembrane region" description="Helical" evidence="6">
    <location>
        <begin position="110"/>
        <end position="130"/>
    </location>
</feature>
<keyword evidence="3 6" id="KW-0812">Transmembrane</keyword>
<dbReference type="InterPro" id="IPR006904">
    <property type="entry name" value="DUF716"/>
</dbReference>
<dbReference type="PANTHER" id="PTHR16007:SF21">
    <property type="entry name" value="TRANSMEMBRANE PROTEIN 45A"/>
    <property type="match status" value="1"/>
</dbReference>
<keyword evidence="8" id="KW-1185">Reference proteome</keyword>
<comment type="caution">
    <text evidence="7">The sequence shown here is derived from an EMBL/GenBank/DDBJ whole genome shotgun (WGS) entry which is preliminary data.</text>
</comment>
<dbReference type="AlphaFoldDB" id="A0A8J5ZTF3"/>
<accession>A0A8J5ZTF3</accession>
<evidence type="ECO:0000256" key="2">
    <source>
        <dbReference type="ARBA" id="ARBA00006948"/>
    </source>
</evidence>
<feature type="transmembrane region" description="Helical" evidence="6">
    <location>
        <begin position="210"/>
        <end position="228"/>
    </location>
</feature>
<dbReference type="PANTHER" id="PTHR16007">
    <property type="entry name" value="EPIDIDYMAL MEMBRANE PROTEIN E9-RELATED"/>
    <property type="match status" value="1"/>
</dbReference>
<comment type="similarity">
    <text evidence="2">Belongs to the TMEM45 family.</text>
</comment>
<feature type="non-terminal residue" evidence="7">
    <location>
        <position position="1"/>
    </location>
</feature>
<protein>
    <submittedName>
        <fullName evidence="7">Transmembrane protein 45A</fullName>
    </submittedName>
</protein>
<dbReference type="OrthoDB" id="551896at2759"/>
<evidence type="ECO:0000256" key="1">
    <source>
        <dbReference type="ARBA" id="ARBA00004141"/>
    </source>
</evidence>
<evidence type="ECO:0000256" key="5">
    <source>
        <dbReference type="ARBA" id="ARBA00023136"/>
    </source>
</evidence>
<evidence type="ECO:0000256" key="3">
    <source>
        <dbReference type="ARBA" id="ARBA00022692"/>
    </source>
</evidence>
<evidence type="ECO:0000313" key="7">
    <source>
        <dbReference type="EMBL" id="KAG8509516.1"/>
    </source>
</evidence>
<dbReference type="InterPro" id="IPR042127">
    <property type="entry name" value="TMEM45"/>
</dbReference>
<feature type="transmembrane region" description="Helical" evidence="6">
    <location>
        <begin position="277"/>
        <end position="306"/>
    </location>
</feature>
<comment type="subcellular location">
    <subcellularLocation>
        <location evidence="1">Membrane</location>
        <topology evidence="1">Multi-pass membrane protein</topology>
    </subcellularLocation>
</comment>
<feature type="transmembrane region" description="Helical" evidence="6">
    <location>
        <begin position="181"/>
        <end position="198"/>
    </location>
</feature>
<evidence type="ECO:0000256" key="4">
    <source>
        <dbReference type="ARBA" id="ARBA00022989"/>
    </source>
</evidence>
<keyword evidence="5 6" id="KW-0472">Membrane</keyword>
<feature type="transmembrane region" description="Helical" evidence="6">
    <location>
        <begin position="71"/>
        <end position="89"/>
    </location>
</feature>
<evidence type="ECO:0000313" key="8">
    <source>
        <dbReference type="Proteomes" id="UP000700334"/>
    </source>
</evidence>
<evidence type="ECO:0000256" key="6">
    <source>
        <dbReference type="SAM" id="Phobius"/>
    </source>
</evidence>